<evidence type="ECO:0000313" key="3">
    <source>
        <dbReference type="Proteomes" id="UP000832097"/>
    </source>
</evidence>
<accession>A0ABY4BYH4</accession>
<feature type="domain" description="SnoaL-like" evidence="1">
    <location>
        <begin position="9"/>
        <end position="107"/>
    </location>
</feature>
<dbReference type="Gene3D" id="3.10.450.50">
    <property type="match status" value="1"/>
</dbReference>
<evidence type="ECO:0000259" key="1">
    <source>
        <dbReference type="Pfam" id="PF12680"/>
    </source>
</evidence>
<dbReference type="InterPro" id="IPR032710">
    <property type="entry name" value="NTF2-like_dom_sf"/>
</dbReference>
<sequence>MPSRAAEWVAGYIRAWETNDPADIAALFSDDAVYLTAPDAKARRGRDEIVAGWLEDRDESGTWAFDWRILHETLELALIQGRTEYPADRDYLNLWIIRFGDDGRAREYTEWYMPRPHGA</sequence>
<keyword evidence="3" id="KW-1185">Reference proteome</keyword>
<dbReference type="InterPro" id="IPR037401">
    <property type="entry name" value="SnoaL-like"/>
</dbReference>
<proteinExistence type="predicted"/>
<dbReference type="EMBL" id="CP094528">
    <property type="protein sequence ID" value="UOE44286.1"/>
    <property type="molecule type" value="Genomic_DNA"/>
</dbReference>
<dbReference type="SUPFAM" id="SSF54427">
    <property type="entry name" value="NTF2-like"/>
    <property type="match status" value="1"/>
</dbReference>
<reference evidence="2 3" key="1">
    <citation type="submission" date="2022-03" db="EMBL/GenBank/DDBJ databases">
        <title>Mucilaginibacter sp. isolated from the gut of Protaetia brevitarsis seulensis larvae.</title>
        <authorList>
            <person name="Won M."/>
            <person name="Kim S.-J."/>
            <person name="Kwon S.-W."/>
        </authorList>
    </citation>
    <scope>NUCLEOTIDE SEQUENCE [LARGE SCALE GENOMIC DNA]</scope>
    <source>
        <strain evidence="2 3">CFWR-12</strain>
    </source>
</reference>
<dbReference type="RefSeq" id="WP_243555966.1">
    <property type="nucleotide sequence ID" value="NZ_CP094528.1"/>
</dbReference>
<evidence type="ECO:0000313" key="2">
    <source>
        <dbReference type="EMBL" id="UOE44286.1"/>
    </source>
</evidence>
<name>A0ABY4BYH4_9MICO</name>
<gene>
    <name evidence="2" type="ORF">MTO99_00350</name>
</gene>
<protein>
    <submittedName>
        <fullName evidence="2">Nuclear transport factor 2 family protein</fullName>
    </submittedName>
</protein>
<organism evidence="2 3">
    <name type="scientific">Agromyces larvae</name>
    <dbReference type="NCBI Taxonomy" id="2929802"/>
    <lineage>
        <taxon>Bacteria</taxon>
        <taxon>Bacillati</taxon>
        <taxon>Actinomycetota</taxon>
        <taxon>Actinomycetes</taxon>
        <taxon>Micrococcales</taxon>
        <taxon>Microbacteriaceae</taxon>
        <taxon>Agromyces</taxon>
    </lineage>
</organism>
<dbReference type="Pfam" id="PF12680">
    <property type="entry name" value="SnoaL_2"/>
    <property type="match status" value="1"/>
</dbReference>
<dbReference type="Proteomes" id="UP000832097">
    <property type="component" value="Chromosome"/>
</dbReference>